<organism evidence="1 2">
    <name type="scientific">Datura stramonium</name>
    <name type="common">Jimsonweed</name>
    <name type="synonym">Common thornapple</name>
    <dbReference type="NCBI Taxonomy" id="4076"/>
    <lineage>
        <taxon>Eukaryota</taxon>
        <taxon>Viridiplantae</taxon>
        <taxon>Streptophyta</taxon>
        <taxon>Embryophyta</taxon>
        <taxon>Tracheophyta</taxon>
        <taxon>Spermatophyta</taxon>
        <taxon>Magnoliopsida</taxon>
        <taxon>eudicotyledons</taxon>
        <taxon>Gunneridae</taxon>
        <taxon>Pentapetalae</taxon>
        <taxon>asterids</taxon>
        <taxon>lamiids</taxon>
        <taxon>Solanales</taxon>
        <taxon>Solanaceae</taxon>
        <taxon>Solanoideae</taxon>
        <taxon>Datureae</taxon>
        <taxon>Datura</taxon>
    </lineage>
</organism>
<dbReference type="EMBL" id="JACEIK010008993">
    <property type="protein sequence ID" value="MCE3051848.1"/>
    <property type="molecule type" value="Genomic_DNA"/>
</dbReference>
<feature type="non-terminal residue" evidence="1">
    <location>
        <position position="137"/>
    </location>
</feature>
<proteinExistence type="predicted"/>
<gene>
    <name evidence="1" type="ORF">HAX54_050983</name>
</gene>
<evidence type="ECO:0000313" key="2">
    <source>
        <dbReference type="Proteomes" id="UP000823775"/>
    </source>
</evidence>
<dbReference type="Proteomes" id="UP000823775">
    <property type="component" value="Unassembled WGS sequence"/>
</dbReference>
<keyword evidence="2" id="KW-1185">Reference proteome</keyword>
<evidence type="ECO:0000313" key="1">
    <source>
        <dbReference type="EMBL" id="MCE3051848.1"/>
    </source>
</evidence>
<sequence>MDEQNMEKRGGKRCYVGKNYYSDWPDSNVWEAFSFGISRRIPKAYGIPGENQEPTKMVKDHDILIRHLEDRMNHLASQMRSEMIVKEKVSFMKNFTPSLRNFDEEDIEKNIEEILFKESLEGNLLNNIFESSEGLEE</sequence>
<accession>A0ABS8WLY8</accession>
<comment type="caution">
    <text evidence="1">The sequence shown here is derived from an EMBL/GenBank/DDBJ whole genome shotgun (WGS) entry which is preliminary data.</text>
</comment>
<protein>
    <submittedName>
        <fullName evidence="1">Uncharacterized protein</fullName>
    </submittedName>
</protein>
<reference evidence="1 2" key="1">
    <citation type="journal article" date="2021" name="BMC Genomics">
        <title>Datura genome reveals duplications of psychoactive alkaloid biosynthetic genes and high mutation rate following tissue culture.</title>
        <authorList>
            <person name="Rajewski A."/>
            <person name="Carter-House D."/>
            <person name="Stajich J."/>
            <person name="Litt A."/>
        </authorList>
    </citation>
    <scope>NUCLEOTIDE SEQUENCE [LARGE SCALE GENOMIC DNA]</scope>
    <source>
        <strain evidence="1">AR-01</strain>
    </source>
</reference>
<name>A0ABS8WLY8_DATST</name>